<feature type="coiled-coil region" evidence="1">
    <location>
        <begin position="589"/>
        <end position="648"/>
    </location>
</feature>
<reference evidence="3" key="1">
    <citation type="submission" date="2021-01" db="EMBL/GenBank/DDBJ databases">
        <authorList>
            <person name="Corre E."/>
            <person name="Pelletier E."/>
            <person name="Niang G."/>
            <person name="Scheremetjew M."/>
            <person name="Finn R."/>
            <person name="Kale V."/>
            <person name="Holt S."/>
            <person name="Cochrane G."/>
            <person name="Meng A."/>
            <person name="Brown T."/>
            <person name="Cohen L."/>
        </authorList>
    </citation>
    <scope>NUCLEOTIDE SEQUENCE</scope>
    <source>
        <strain evidence="3">CCMP3105</strain>
    </source>
</reference>
<accession>A0A7S4QJE2</accession>
<evidence type="ECO:0000256" key="1">
    <source>
        <dbReference type="SAM" id="Coils"/>
    </source>
</evidence>
<dbReference type="AlphaFoldDB" id="A0A7S4QJE2"/>
<name>A0A7S4QJE2_9DINO</name>
<evidence type="ECO:0000313" key="3">
    <source>
        <dbReference type="EMBL" id="CAE4584157.1"/>
    </source>
</evidence>
<feature type="coiled-coil region" evidence="1">
    <location>
        <begin position="77"/>
        <end position="111"/>
    </location>
</feature>
<feature type="coiled-coil region" evidence="1">
    <location>
        <begin position="250"/>
        <end position="313"/>
    </location>
</feature>
<keyword evidence="1" id="KW-0175">Coiled coil</keyword>
<feature type="region of interest" description="Disordered" evidence="2">
    <location>
        <begin position="119"/>
        <end position="142"/>
    </location>
</feature>
<evidence type="ECO:0000256" key="2">
    <source>
        <dbReference type="SAM" id="MobiDB-lite"/>
    </source>
</evidence>
<organism evidence="3">
    <name type="scientific">Alexandrium monilatum</name>
    <dbReference type="NCBI Taxonomy" id="311494"/>
    <lineage>
        <taxon>Eukaryota</taxon>
        <taxon>Sar</taxon>
        <taxon>Alveolata</taxon>
        <taxon>Dinophyceae</taxon>
        <taxon>Gonyaulacales</taxon>
        <taxon>Pyrocystaceae</taxon>
        <taxon>Alexandrium</taxon>
    </lineage>
</organism>
<gene>
    <name evidence="3" type="ORF">AMON00008_LOCUS20716</name>
</gene>
<protein>
    <submittedName>
        <fullName evidence="3">Uncharacterized protein</fullName>
    </submittedName>
</protein>
<sequence>MKSAAVLAAVAALSGHHPLLAGAARVARVAGTPVTRVLALIRDLEARVQSDGLVEQRSYDKYQCWCEDTLGRKVNDISFNRQQIEGSQTRIEELKAQIASHGAEIEHVKADIKANVESQRDATEVRNKERAGYTDEKTESEQSTGALEAAIKVLTGAGAGKKNFLETLQQAQLLSVAAGIRGVLAHSRVSARTSDQDLQIVHRFAERPEDFVAGHRGAISATQIVQNPFGDYAPQSTQIQGILKGMYGTVVAAMEKANAEEAEAQKAFQELMATKRSELQTLQLTLDKQNLDKADKTKSLADQQQLKDDAEAQLAADEEFFVDTKAACKLKATEWSERSRLRTEELTGIRQAVAILSSPEAQQIFANATAPPASFVEVSSSGRSRASAYERLLALARRHPDLGLEQLAARVRSGGHFDEVIASIDRMIGLLRKEEQADIEHRDRCQGSLNKNQNDMEDLNSTIDKSGKALARMGDGKRELMRAISELEVAISSTQGEMAQALELRNGDHAAFQQALKDDADAIELLSRAILALTKFYKTNRIPLGLLAKQQPGYSQDEDEAPETMWKGASYGGRKSEATGILSILGMIKEDLEKEVKTSRADEASARAAYGKFAADMRKVLGADMAAKAATEQQLAELEAKMVDTEEFKGQKSEDLSAEVELSTSLYKDCSWIKTHFDSRRQKRKAELDGLVEAKAYLAGVESGNELAP</sequence>
<proteinExistence type="predicted"/>
<dbReference type="EMBL" id="HBNR01030360">
    <property type="protein sequence ID" value="CAE4584157.1"/>
    <property type="molecule type" value="Transcribed_RNA"/>
</dbReference>
<feature type="compositionally biased region" description="Basic and acidic residues" evidence="2">
    <location>
        <begin position="119"/>
        <end position="140"/>
    </location>
</feature>